<feature type="region of interest" description="Disordered" evidence="1">
    <location>
        <begin position="1"/>
        <end position="47"/>
    </location>
</feature>
<feature type="region of interest" description="Disordered" evidence="1">
    <location>
        <begin position="60"/>
        <end position="111"/>
    </location>
</feature>
<protein>
    <submittedName>
        <fullName evidence="2">Uncharacterized protein</fullName>
    </submittedName>
</protein>
<reference evidence="2 3" key="1">
    <citation type="submission" date="2024-05" db="EMBL/GenBank/DDBJ databases">
        <title>A draft genome resource for the thread blight pathogen Marasmius tenuissimus strain MS-2.</title>
        <authorList>
            <person name="Yulfo-Soto G.E."/>
            <person name="Baruah I.K."/>
            <person name="Amoako-Attah I."/>
            <person name="Bukari Y."/>
            <person name="Meinhardt L.W."/>
            <person name="Bailey B.A."/>
            <person name="Cohen S.P."/>
        </authorList>
    </citation>
    <scope>NUCLEOTIDE SEQUENCE [LARGE SCALE GENOMIC DNA]</scope>
    <source>
        <strain evidence="2 3">MS-2</strain>
    </source>
</reference>
<feature type="region of interest" description="Disordered" evidence="1">
    <location>
        <begin position="318"/>
        <end position="338"/>
    </location>
</feature>
<comment type="caution">
    <text evidence="2">The sequence shown here is derived from an EMBL/GenBank/DDBJ whole genome shotgun (WGS) entry which is preliminary data.</text>
</comment>
<evidence type="ECO:0000256" key="1">
    <source>
        <dbReference type="SAM" id="MobiDB-lite"/>
    </source>
</evidence>
<gene>
    <name evidence="2" type="ORF">AAF712_008944</name>
</gene>
<sequence>MFSDTVELQPPSPAFREENAGPSTTRKYSLGGDGINLPAKRKVPSRSRLNVSITSVLSFHSKSSRPAVPEADDGSKSFVTGSPYSRNSEVFGGSTPSFHPNGSSPLSSTSLSSETKSFLHRVSAAFRRPSLATREEPVVATPDAPRPRPANGLTLVIPKSRVAMALSTSPPTTKEDYFTQHTHTEAVERKRFRNFRFGRATNNAYLGLDDALPSPSDGLFESSMPSSWMTPSSSLTITPESHTPVPIVSDHHIFPMPAALTPLLSPVILEPNAEPAGRPTISSSPPAPQAKIPPLRERANRLTLIPVGVRSPDIEEALLSPSLTRSRSPSMSDDDSTVSTPTLLESALCLSGCTLKSSTSPKTWAANDCIHRVSVIVERPIEKGVWGLTDLPADQIVVPLSASIIFDEELEMVTSGTDDSHDELPMRLVDIQRRVSFADRSVISCRPSLITRRARSLTVSVYRPEATRGPSRRTLSLTMHDHTSRLRRMKALEADGSRSVTLIHTIT</sequence>
<accession>A0ABR2ZSE3</accession>
<proteinExistence type="predicted"/>
<evidence type="ECO:0000313" key="2">
    <source>
        <dbReference type="EMBL" id="KAL0064084.1"/>
    </source>
</evidence>
<feature type="compositionally biased region" description="Low complexity" evidence="1">
    <location>
        <begin position="318"/>
        <end position="331"/>
    </location>
</feature>
<feature type="compositionally biased region" description="Polar residues" evidence="1">
    <location>
        <begin position="77"/>
        <end position="102"/>
    </location>
</feature>
<name>A0ABR2ZSE3_9AGAR</name>
<organism evidence="2 3">
    <name type="scientific">Marasmius tenuissimus</name>
    <dbReference type="NCBI Taxonomy" id="585030"/>
    <lineage>
        <taxon>Eukaryota</taxon>
        <taxon>Fungi</taxon>
        <taxon>Dikarya</taxon>
        <taxon>Basidiomycota</taxon>
        <taxon>Agaricomycotina</taxon>
        <taxon>Agaricomycetes</taxon>
        <taxon>Agaricomycetidae</taxon>
        <taxon>Agaricales</taxon>
        <taxon>Marasmiineae</taxon>
        <taxon>Marasmiaceae</taxon>
        <taxon>Marasmius</taxon>
    </lineage>
</organism>
<evidence type="ECO:0000313" key="3">
    <source>
        <dbReference type="Proteomes" id="UP001437256"/>
    </source>
</evidence>
<feature type="region of interest" description="Disordered" evidence="1">
    <location>
        <begin position="274"/>
        <end position="296"/>
    </location>
</feature>
<dbReference type="EMBL" id="JBBXMP010000067">
    <property type="protein sequence ID" value="KAL0064084.1"/>
    <property type="molecule type" value="Genomic_DNA"/>
</dbReference>
<keyword evidence="3" id="KW-1185">Reference proteome</keyword>
<dbReference type="Proteomes" id="UP001437256">
    <property type="component" value="Unassembled WGS sequence"/>
</dbReference>